<proteinExistence type="predicted"/>
<name>A0A0X1KRA9_9THEM</name>
<dbReference type="InterPro" id="IPR036390">
    <property type="entry name" value="WH_DNA-bd_sf"/>
</dbReference>
<dbReference type="PATRIC" id="fig|1123384.7.peg.1256"/>
<dbReference type="Proteomes" id="UP000077469">
    <property type="component" value="Chromosome"/>
</dbReference>
<dbReference type="RefSeq" id="WP_051368727.1">
    <property type="nucleotide sequence ID" value="NC_022795.1"/>
</dbReference>
<evidence type="ECO:0000313" key="2">
    <source>
        <dbReference type="Proteomes" id="UP000077469"/>
    </source>
</evidence>
<dbReference type="AlphaFoldDB" id="A0A0X1KRA9"/>
<accession>A0A0X1KRA9</accession>
<keyword evidence="2" id="KW-1185">Reference proteome</keyword>
<dbReference type="KEGG" id="phy:AJ81_06240"/>
<gene>
    <name evidence="1" type="ORF">AJ81_06240</name>
</gene>
<dbReference type="PaxDb" id="1123384-AJ81_06240"/>
<dbReference type="SUPFAM" id="SSF46785">
    <property type="entry name" value="Winged helix' DNA-binding domain"/>
    <property type="match status" value="1"/>
</dbReference>
<sequence>MLHDFLRLDDANSPLFGRYLNEIKIERFSRERSIDFLVKGFEQLNLKQDLRKIEEAIDGLDGLVGYLVMYGYTVWQKGSYETALSETLESAERIVEKELEELFEKSENYRIVLEAIAHRMNTFSKIKEYSVMKSMSMNDRTLTNVLKALVKYSYLEERFEDGSKRYVIPDPIVERTVLKLP</sequence>
<dbReference type="Gene3D" id="1.10.10.10">
    <property type="entry name" value="Winged helix-like DNA-binding domain superfamily/Winged helix DNA-binding domain"/>
    <property type="match status" value="1"/>
</dbReference>
<dbReference type="OrthoDB" id="36748at2"/>
<dbReference type="InterPro" id="IPR036388">
    <property type="entry name" value="WH-like_DNA-bd_sf"/>
</dbReference>
<dbReference type="PANTHER" id="PTHR34301">
    <property type="entry name" value="DNA-BINDING PROTEIN-RELATED"/>
    <property type="match status" value="1"/>
</dbReference>
<evidence type="ECO:0000313" key="1">
    <source>
        <dbReference type="EMBL" id="AJC73855.1"/>
    </source>
</evidence>
<reference evidence="1 2" key="1">
    <citation type="submission" date="2014-01" db="EMBL/GenBank/DDBJ databases">
        <title>Genome sequencing of Thermotog hypogea.</title>
        <authorList>
            <person name="Zhang X."/>
            <person name="Alvare G."/>
            <person name="Fristensky B."/>
            <person name="Chen L."/>
            <person name="Suen T."/>
            <person name="Chen Q."/>
            <person name="Ma K."/>
        </authorList>
    </citation>
    <scope>NUCLEOTIDE SEQUENCE [LARGE SCALE GENOMIC DNA]</scope>
    <source>
        <strain evidence="1 2">DSM 11164</strain>
    </source>
</reference>
<dbReference type="SUPFAM" id="SSF52540">
    <property type="entry name" value="P-loop containing nucleoside triphosphate hydrolases"/>
    <property type="match status" value="1"/>
</dbReference>
<organism evidence="1 2">
    <name type="scientific">Pseudothermotoga hypogea DSM 11164 = NBRC 106472</name>
    <dbReference type="NCBI Taxonomy" id="1123384"/>
    <lineage>
        <taxon>Bacteria</taxon>
        <taxon>Thermotogati</taxon>
        <taxon>Thermotogota</taxon>
        <taxon>Thermotogae</taxon>
        <taxon>Thermotogales</taxon>
        <taxon>Thermotogaceae</taxon>
        <taxon>Pseudothermotoga</taxon>
    </lineage>
</organism>
<dbReference type="PANTHER" id="PTHR34301:SF8">
    <property type="entry name" value="ATPASE DOMAIN-CONTAINING PROTEIN"/>
    <property type="match status" value="1"/>
</dbReference>
<dbReference type="Gene3D" id="1.10.8.60">
    <property type="match status" value="1"/>
</dbReference>
<protein>
    <submittedName>
        <fullName evidence="1">ATPase</fullName>
    </submittedName>
</protein>
<dbReference type="EMBL" id="CP007141">
    <property type="protein sequence ID" value="AJC73855.1"/>
    <property type="molecule type" value="Genomic_DNA"/>
</dbReference>
<dbReference type="InterPro" id="IPR027417">
    <property type="entry name" value="P-loop_NTPase"/>
</dbReference>